<evidence type="ECO:0000256" key="1">
    <source>
        <dbReference type="SAM" id="Phobius"/>
    </source>
</evidence>
<keyword evidence="1" id="KW-0812">Transmembrane</keyword>
<dbReference type="OrthoDB" id="5297562at2"/>
<dbReference type="Proteomes" id="UP000191931">
    <property type="component" value="Unassembled WGS sequence"/>
</dbReference>
<reference evidence="2 3" key="1">
    <citation type="submission" date="2017-03" db="EMBL/GenBank/DDBJ databases">
        <authorList>
            <person name="Afonso C.L."/>
            <person name="Miller P.J."/>
            <person name="Scott M.A."/>
            <person name="Spackman E."/>
            <person name="Goraichik I."/>
            <person name="Dimitrov K.M."/>
            <person name="Suarez D.L."/>
            <person name="Swayne D.E."/>
        </authorList>
    </citation>
    <scope>NUCLEOTIDE SEQUENCE [LARGE SCALE GENOMIC DNA]</scope>
    <source>
        <strain evidence="2">PRJEB14757</strain>
    </source>
</reference>
<organism evidence="2 3">
    <name type="scientific">Desulfamplus magnetovallimortis</name>
    <dbReference type="NCBI Taxonomy" id="1246637"/>
    <lineage>
        <taxon>Bacteria</taxon>
        <taxon>Pseudomonadati</taxon>
        <taxon>Thermodesulfobacteriota</taxon>
        <taxon>Desulfobacteria</taxon>
        <taxon>Desulfobacterales</taxon>
        <taxon>Desulfobacteraceae</taxon>
        <taxon>Desulfamplus</taxon>
    </lineage>
</organism>
<dbReference type="EMBL" id="FWEV01000112">
    <property type="protein sequence ID" value="SLM29862.1"/>
    <property type="molecule type" value="Genomic_DNA"/>
</dbReference>
<evidence type="ECO:0008006" key="4">
    <source>
        <dbReference type="Google" id="ProtNLM"/>
    </source>
</evidence>
<dbReference type="RefSeq" id="WP_080797758.1">
    <property type="nucleotide sequence ID" value="NZ_LT828540.1"/>
</dbReference>
<evidence type="ECO:0000313" key="2">
    <source>
        <dbReference type="EMBL" id="SLM29862.1"/>
    </source>
</evidence>
<keyword evidence="1" id="KW-1133">Transmembrane helix</keyword>
<proteinExistence type="predicted"/>
<accession>A0A1W1HBT7</accession>
<gene>
    <name evidence="2" type="ORF">MTBBW1_20059</name>
</gene>
<keyword evidence="1" id="KW-0472">Membrane</keyword>
<name>A0A1W1HBT7_9BACT</name>
<sequence length="154" mass="17814">MKKSSYRKQYLVNPKFQIHFLIFLSSLILVFAILAYVCGYLYYQGVMNSLHNVEMNNSIAQIQNAFATELIKDFQQANTELFFINLGIMFLIFIPGGIYYSHKIGGALYKLDKYLKDASKHQEKVKPICFRKGDFFGNIAVSLNEFTKSRNLLK</sequence>
<dbReference type="STRING" id="1246637.MTBBW1_20059"/>
<evidence type="ECO:0000313" key="3">
    <source>
        <dbReference type="Proteomes" id="UP000191931"/>
    </source>
</evidence>
<feature type="transmembrane region" description="Helical" evidence="1">
    <location>
        <begin position="20"/>
        <end position="43"/>
    </location>
</feature>
<keyword evidence="3" id="KW-1185">Reference proteome</keyword>
<dbReference type="AlphaFoldDB" id="A0A1W1HBT7"/>
<protein>
    <recommendedName>
        <fullName evidence="4">HAMP domain-containing protein</fullName>
    </recommendedName>
</protein>
<feature type="transmembrane region" description="Helical" evidence="1">
    <location>
        <begin position="81"/>
        <end position="100"/>
    </location>
</feature>